<comment type="caution">
    <text evidence="5">The sequence shown here is derived from an EMBL/GenBank/DDBJ whole genome shotgun (WGS) entry which is preliminary data.</text>
</comment>
<reference evidence="5 6" key="1">
    <citation type="submission" date="2019-06" db="EMBL/GenBank/DDBJ databases">
        <title>Whole genome shotgun sequence of Streptomyces cacaoi subsp. cacaoi NBRC 12748.</title>
        <authorList>
            <person name="Hosoyama A."/>
            <person name="Uohara A."/>
            <person name="Ohji S."/>
            <person name="Ichikawa N."/>
        </authorList>
    </citation>
    <scope>NUCLEOTIDE SEQUENCE [LARGE SCALE GENOMIC DNA]</scope>
    <source>
        <strain evidence="5 6">NBRC 12748</strain>
    </source>
</reference>
<organism evidence="5 6">
    <name type="scientific">Streptomyces cacaoi</name>
    <dbReference type="NCBI Taxonomy" id="1898"/>
    <lineage>
        <taxon>Bacteria</taxon>
        <taxon>Bacillati</taxon>
        <taxon>Actinomycetota</taxon>
        <taxon>Actinomycetes</taxon>
        <taxon>Kitasatosporales</taxon>
        <taxon>Streptomycetaceae</taxon>
        <taxon>Streptomyces</taxon>
    </lineage>
</organism>
<keyword evidence="6" id="KW-1185">Reference proteome</keyword>
<dbReference type="AlphaFoldDB" id="A0A4Y3R1B0"/>
<dbReference type="InterPro" id="IPR015590">
    <property type="entry name" value="Aldehyde_DH_dom"/>
</dbReference>
<dbReference type="Gene3D" id="3.40.309.10">
    <property type="entry name" value="Aldehyde Dehydrogenase, Chain A, domain 2"/>
    <property type="match status" value="1"/>
</dbReference>
<dbReference type="Proteomes" id="UP000319210">
    <property type="component" value="Unassembled WGS sequence"/>
</dbReference>
<evidence type="ECO:0000256" key="1">
    <source>
        <dbReference type="ARBA" id="ARBA00009986"/>
    </source>
</evidence>
<protein>
    <submittedName>
        <fullName evidence="5">Putative aldehyde dehydrogenase</fullName>
    </submittedName>
</protein>
<evidence type="ECO:0000259" key="4">
    <source>
        <dbReference type="Pfam" id="PF00171"/>
    </source>
</evidence>
<evidence type="ECO:0000313" key="6">
    <source>
        <dbReference type="Proteomes" id="UP000319210"/>
    </source>
</evidence>
<dbReference type="RefSeq" id="WP_230988783.1">
    <property type="nucleotide sequence ID" value="NZ_BJMM01000017.1"/>
</dbReference>
<evidence type="ECO:0000313" key="5">
    <source>
        <dbReference type="EMBL" id="GEB51039.1"/>
    </source>
</evidence>
<feature type="domain" description="Aldehyde dehydrogenase" evidence="4">
    <location>
        <begin position="52"/>
        <end position="494"/>
    </location>
</feature>
<keyword evidence="3" id="KW-0520">NAD</keyword>
<dbReference type="Pfam" id="PF00171">
    <property type="entry name" value="Aldedh"/>
    <property type="match status" value="1"/>
</dbReference>
<dbReference type="PANTHER" id="PTHR42986">
    <property type="entry name" value="BENZALDEHYDE DEHYDROGENASE YFMT"/>
    <property type="match status" value="1"/>
</dbReference>
<accession>A0A4Y3R1B0</accession>
<keyword evidence="2" id="KW-0560">Oxidoreductase</keyword>
<dbReference type="InterPro" id="IPR016163">
    <property type="entry name" value="Ald_DH_C"/>
</dbReference>
<dbReference type="InterPro" id="IPR016162">
    <property type="entry name" value="Ald_DH_N"/>
</dbReference>
<gene>
    <name evidence="5" type="ORF">SCA03_35900</name>
</gene>
<dbReference type="GO" id="GO:0016620">
    <property type="term" value="F:oxidoreductase activity, acting on the aldehyde or oxo group of donors, NAD or NADP as acceptor"/>
    <property type="evidence" value="ECO:0007669"/>
    <property type="project" value="InterPro"/>
</dbReference>
<proteinExistence type="inferred from homology"/>
<comment type="similarity">
    <text evidence="1">Belongs to the aldehyde dehydrogenase family.</text>
</comment>
<name>A0A4Y3R1B0_STRCI</name>
<evidence type="ECO:0000256" key="3">
    <source>
        <dbReference type="ARBA" id="ARBA00023027"/>
    </source>
</evidence>
<sequence length="541" mass="57774">MLSYGSYIGGTEQPGHQWIYTLRASAMLDDFFGAIRLKRGLERGRVPLDEAGTDVVGRCATADADDMNVALELAAGAARTWAAAPLERRMRVVEEFHDLVRTHHDTLVDLMIAEGHPRALARWEAAGMLANTGAATRSFLAGQMRYTAYDGPRTLQVRRVADGVVCLNPPQNATVANALLGIWALAAGNALVVRAPRSAPLGVMYALRELIAPALERAGAPAAALSVLCSDARGTLDQWLASPLVDDIMYFGNSEQGIAFGAECVARGKKPVLELAGNDICVVWHDADLDLAAEALAEAFYGSGQICMVPNCAVVHPRIADELLARLRERASAIRPGPPEAPDALLSPVLRPDKFYDVLGQATETGAELVCGGRRLDVRGRPDDTRGLFLEPTVLRVNGLKTARNLDAVRHETFFPLLPVAVPEEADDAELLVAVADFINTNEYGLRNSLWSGSERTVDAFLRLIRNGGLLKVNDSHIGFLPLLPTHGGTGLTGGPGGEANYPILRTSHLQGVSVARGVRPGAAVFAQAGPDDIDVQEVSA</sequence>
<dbReference type="InterPro" id="IPR016161">
    <property type="entry name" value="Ald_DH/histidinol_DH"/>
</dbReference>
<dbReference type="EMBL" id="BJMM01000017">
    <property type="protein sequence ID" value="GEB51039.1"/>
    <property type="molecule type" value="Genomic_DNA"/>
</dbReference>
<dbReference type="Gene3D" id="3.40.605.10">
    <property type="entry name" value="Aldehyde Dehydrogenase, Chain A, domain 1"/>
    <property type="match status" value="1"/>
</dbReference>
<dbReference type="SUPFAM" id="SSF53720">
    <property type="entry name" value="ALDH-like"/>
    <property type="match status" value="1"/>
</dbReference>
<evidence type="ECO:0000256" key="2">
    <source>
        <dbReference type="ARBA" id="ARBA00023002"/>
    </source>
</evidence>
<dbReference type="PANTHER" id="PTHR42986:SF1">
    <property type="entry name" value="BENZALDEHYDE DEHYDROGENASE YFMT"/>
    <property type="match status" value="1"/>
</dbReference>